<dbReference type="EMBL" id="CAQQ02095728">
    <property type="status" value="NOT_ANNOTATED_CDS"/>
    <property type="molecule type" value="Genomic_DNA"/>
</dbReference>
<dbReference type="GO" id="GO:0051015">
    <property type="term" value="F:actin filament binding"/>
    <property type="evidence" value="ECO:0007669"/>
    <property type="project" value="TreeGrafter"/>
</dbReference>
<feature type="region of interest" description="Disordered" evidence="2">
    <location>
        <begin position="330"/>
        <end position="411"/>
    </location>
</feature>
<dbReference type="PANTHER" id="PTHR17271:SF1">
    <property type="entry name" value="PROTEIN OUTSPREAD"/>
    <property type="match status" value="1"/>
</dbReference>
<dbReference type="InterPro" id="IPR001849">
    <property type="entry name" value="PH_domain"/>
</dbReference>
<accession>T1GHL2</accession>
<evidence type="ECO:0000256" key="2">
    <source>
        <dbReference type="SAM" id="MobiDB-lite"/>
    </source>
</evidence>
<dbReference type="Gene3D" id="2.30.29.30">
    <property type="entry name" value="Pleckstrin-homology domain (PH domain)/Phosphotyrosine-binding domain (PTB)"/>
    <property type="match status" value="1"/>
</dbReference>
<feature type="coiled-coil region" evidence="1">
    <location>
        <begin position="473"/>
        <end position="543"/>
    </location>
</feature>
<reference evidence="5" key="1">
    <citation type="submission" date="2013-02" db="EMBL/GenBank/DDBJ databases">
        <authorList>
            <person name="Hughes D."/>
        </authorList>
    </citation>
    <scope>NUCLEOTIDE SEQUENCE</scope>
    <source>
        <strain>Durham</strain>
        <strain evidence="5">NC isolate 2 -- Noor lab</strain>
    </source>
</reference>
<evidence type="ECO:0000259" key="3">
    <source>
        <dbReference type="PROSITE" id="PS50003"/>
    </source>
</evidence>
<keyword evidence="5" id="KW-1185">Reference proteome</keyword>
<feature type="coiled-coil region" evidence="1">
    <location>
        <begin position="869"/>
        <end position="900"/>
    </location>
</feature>
<dbReference type="STRING" id="36166.T1GHL2"/>
<dbReference type="EMBL" id="CAQQ02095729">
    <property type="status" value="NOT_ANNOTATED_CDS"/>
    <property type="molecule type" value="Genomic_DNA"/>
</dbReference>
<feature type="compositionally biased region" description="Basic and acidic residues" evidence="2">
    <location>
        <begin position="358"/>
        <end position="372"/>
    </location>
</feature>
<dbReference type="GO" id="GO:0015629">
    <property type="term" value="C:actin cytoskeleton"/>
    <property type="evidence" value="ECO:0007669"/>
    <property type="project" value="TreeGrafter"/>
</dbReference>
<dbReference type="InterPro" id="IPR039597">
    <property type="entry name" value="M-RIP_PH"/>
</dbReference>
<protein>
    <recommendedName>
        <fullName evidence="3">PH domain-containing protein</fullName>
    </recommendedName>
</protein>
<dbReference type="OMA" id="CALYSAK"/>
<dbReference type="Proteomes" id="UP000015102">
    <property type="component" value="Unassembled WGS sequence"/>
</dbReference>
<dbReference type="InterPro" id="IPR052223">
    <property type="entry name" value="Actin_Cytoskeleton_Reg"/>
</dbReference>
<dbReference type="AlphaFoldDB" id="T1GHL2"/>
<dbReference type="InterPro" id="IPR011993">
    <property type="entry name" value="PH-like_dom_sf"/>
</dbReference>
<dbReference type="SUPFAM" id="SSF50729">
    <property type="entry name" value="PH domain-like"/>
    <property type="match status" value="1"/>
</dbReference>
<dbReference type="EnsemblMetazoa" id="MESCA002919-RA">
    <property type="protein sequence ID" value="MESCA002919-PA"/>
    <property type="gene ID" value="MESCA002919"/>
</dbReference>
<dbReference type="CDD" id="cd13275">
    <property type="entry name" value="PH_M-RIP"/>
    <property type="match status" value="1"/>
</dbReference>
<dbReference type="PANTHER" id="PTHR17271">
    <property type="entry name" value="PLECKSTRIN HOMOLOGY PH DOMAIN-CONTAINING PROTEIN"/>
    <property type="match status" value="1"/>
</dbReference>
<organism evidence="4 5">
    <name type="scientific">Megaselia scalaris</name>
    <name type="common">Humpbacked fly</name>
    <name type="synonym">Phora scalaris</name>
    <dbReference type="NCBI Taxonomy" id="36166"/>
    <lineage>
        <taxon>Eukaryota</taxon>
        <taxon>Metazoa</taxon>
        <taxon>Ecdysozoa</taxon>
        <taxon>Arthropoda</taxon>
        <taxon>Hexapoda</taxon>
        <taxon>Insecta</taxon>
        <taxon>Pterygota</taxon>
        <taxon>Neoptera</taxon>
        <taxon>Endopterygota</taxon>
        <taxon>Diptera</taxon>
        <taxon>Brachycera</taxon>
        <taxon>Muscomorpha</taxon>
        <taxon>Platypezoidea</taxon>
        <taxon>Phoridae</taxon>
        <taxon>Megaseliini</taxon>
        <taxon>Megaselia</taxon>
    </lineage>
</organism>
<dbReference type="EMBL" id="CAQQ02095727">
    <property type="status" value="NOT_ANNOTATED_CDS"/>
    <property type="molecule type" value="Genomic_DNA"/>
</dbReference>
<evidence type="ECO:0000313" key="4">
    <source>
        <dbReference type="EnsemblMetazoa" id="MESCA002919-PA"/>
    </source>
</evidence>
<feature type="coiled-coil region" evidence="1">
    <location>
        <begin position="586"/>
        <end position="721"/>
    </location>
</feature>
<dbReference type="HOGENOM" id="CLU_286093_0_0_1"/>
<feature type="domain" description="PH" evidence="3">
    <location>
        <begin position="170"/>
        <end position="268"/>
    </location>
</feature>
<name>T1GHL2_MEGSC</name>
<evidence type="ECO:0000256" key="1">
    <source>
        <dbReference type="SAM" id="Coils"/>
    </source>
</evidence>
<dbReference type="PROSITE" id="PS50003">
    <property type="entry name" value="PH_DOMAIN"/>
    <property type="match status" value="1"/>
</dbReference>
<feature type="coiled-coil region" evidence="1">
    <location>
        <begin position="5"/>
        <end position="60"/>
    </location>
</feature>
<sequence length="1081" mass="123798">MDSRVVRVNHMLTTSREELEELRQEILSFSEKYSIKCVENAALEEKLRSANQKLKNFQQMQQLELREPDYPLSSSQNLVTLRPKSLPLASNSTPAIVSAIVKKIPPVQQQSNEITNKSSPNRLQQHLRKLQKLHHERGDPDGGCNIDELSTNYLSSNSELRVCLATEDVINSKKGWLMKQEIGSGEWSKHWFSLRGAALFFYRDPVSEERGVLDGVLDVNSLTNVREINSPRNYAFQLTTWDKRRIILSGLSANSRNNWITVLTNVSGLKQQQQNSQQIDDIKKKDIQEKEVIIKDNTSDDIKREIEKDFIKAQRNQEIILNSITNNSNVPATEIKSTNTTPAVTPITPKSIMFSSDDEYRTASEGGRRDSADWGSPLSPSPPVPLSLFRSKEKSRPRTNSSPRLSKEVDHHLQVQGAAHVGSEDIPQIHPVQEEINDNDLELRLGLAEKERDLLKSEAREREVRMSELLTTLEKTEHELTSKVREMELARDKFSNELEAANRSADKIINHMTFELDDSHKKIKSLEDRLARGIEENEELYKKIREYEGCNPSGFNNLLSRTKIKRMDSLSDLTNITDIDPFCLDRNVLADEYNELKSRFEKAVNEIKAMKKELKDSQNDYDSLEISYASLKQDFERKQCNDKSQLKMMAERIQDLTLKYSGSERQVRTLKQKLAKSERRRSLSLKSKDQLTVSKEFEIKINDLETKIEEIEKMNALKRSATDSKIACKKTSNLRRKSLEGSSSTTLCILWFEKRYDSVHNNTLDSELMSITSSISSSPNISEHMIDRLRSLENILVSTKDRIEQNLQQIQTLRSSRTRRSVSPISDRKDSFKVIEKSLTEVVKVLRESCDQCVIENTLQESNPIKIALVQLENQLRSKLNNLLNQRRVLRDRNELTQNKDLCLIAERIAFESVCFGMLRDSLMTDQIYADNIGNNEIIETSHHISQLKARLSGKCSILKSIDSLEVLSTILAKRLMQSSYKSNKNTITEINRPVDPNLLENIIRQQNEINLIIKRYKNNTLEKLASGLAAETLSYISSKDLVQGAVQEAWRQAQEAVNAELIQSEISHIMLKNAERLENS</sequence>
<keyword evidence="1" id="KW-0175">Coiled coil</keyword>
<reference evidence="4" key="2">
    <citation type="submission" date="2015-06" db="UniProtKB">
        <authorList>
            <consortium name="EnsemblMetazoa"/>
        </authorList>
    </citation>
    <scope>IDENTIFICATION</scope>
</reference>
<evidence type="ECO:0000313" key="5">
    <source>
        <dbReference type="Proteomes" id="UP000015102"/>
    </source>
</evidence>
<dbReference type="Pfam" id="PF00169">
    <property type="entry name" value="PH"/>
    <property type="match status" value="1"/>
</dbReference>
<proteinExistence type="predicted"/>
<dbReference type="SMART" id="SM00233">
    <property type="entry name" value="PH"/>
    <property type="match status" value="1"/>
</dbReference>
<feature type="compositionally biased region" description="Polar residues" evidence="2">
    <location>
        <begin position="330"/>
        <end position="343"/>
    </location>
</feature>